<dbReference type="SMART" id="SM00346">
    <property type="entry name" value="HTH_ICLR"/>
    <property type="match status" value="1"/>
</dbReference>
<keyword evidence="3" id="KW-0804">Transcription</keyword>
<dbReference type="InterPro" id="IPR036388">
    <property type="entry name" value="WH-like_DNA-bd_sf"/>
</dbReference>
<dbReference type="GO" id="GO:0045892">
    <property type="term" value="P:negative regulation of DNA-templated transcription"/>
    <property type="evidence" value="ECO:0007669"/>
    <property type="project" value="TreeGrafter"/>
</dbReference>
<organism evidence="4 5">
    <name type="scientific">Micrococcus flavus</name>
    <dbReference type="NCBI Taxonomy" id="384602"/>
    <lineage>
        <taxon>Bacteria</taxon>
        <taxon>Bacillati</taxon>
        <taxon>Actinomycetota</taxon>
        <taxon>Actinomycetes</taxon>
        <taxon>Micrococcales</taxon>
        <taxon>Micrococcaceae</taxon>
        <taxon>Micrococcus</taxon>
    </lineage>
</organism>
<dbReference type="GO" id="GO:0003700">
    <property type="term" value="F:DNA-binding transcription factor activity"/>
    <property type="evidence" value="ECO:0007669"/>
    <property type="project" value="TreeGrafter"/>
</dbReference>
<accession>A0A4Y8X175</accession>
<gene>
    <name evidence="4" type="ORF">BJ976_001979</name>
</gene>
<dbReference type="InterPro" id="IPR014757">
    <property type="entry name" value="Tscrpt_reg_IclR_C"/>
</dbReference>
<dbReference type="Proteomes" id="UP000560081">
    <property type="component" value="Unassembled WGS sequence"/>
</dbReference>
<proteinExistence type="predicted"/>
<dbReference type="PROSITE" id="PS51078">
    <property type="entry name" value="ICLR_ED"/>
    <property type="match status" value="1"/>
</dbReference>
<comment type="caution">
    <text evidence="4">The sequence shown here is derived from an EMBL/GenBank/DDBJ whole genome shotgun (WGS) entry which is preliminary data.</text>
</comment>
<dbReference type="InterPro" id="IPR005471">
    <property type="entry name" value="Tscrpt_reg_IclR_N"/>
</dbReference>
<evidence type="ECO:0000313" key="5">
    <source>
        <dbReference type="Proteomes" id="UP000560081"/>
    </source>
</evidence>
<dbReference type="EC" id="4.2.1.49" evidence="4"/>
<dbReference type="EMBL" id="JACHMC010000001">
    <property type="protein sequence ID" value="MBB4883628.1"/>
    <property type="molecule type" value="Genomic_DNA"/>
</dbReference>
<keyword evidence="4" id="KW-0456">Lyase</keyword>
<dbReference type="PANTHER" id="PTHR30136">
    <property type="entry name" value="HELIX-TURN-HELIX TRANSCRIPTIONAL REGULATOR, ICLR FAMILY"/>
    <property type="match status" value="1"/>
</dbReference>
<dbReference type="SUPFAM" id="SSF55781">
    <property type="entry name" value="GAF domain-like"/>
    <property type="match status" value="1"/>
</dbReference>
<dbReference type="SUPFAM" id="SSF46785">
    <property type="entry name" value="Winged helix' DNA-binding domain"/>
    <property type="match status" value="1"/>
</dbReference>
<dbReference type="InterPro" id="IPR036390">
    <property type="entry name" value="WH_DNA-bd_sf"/>
</dbReference>
<evidence type="ECO:0000256" key="1">
    <source>
        <dbReference type="ARBA" id="ARBA00023015"/>
    </source>
</evidence>
<dbReference type="OrthoDB" id="7274111at2"/>
<dbReference type="AlphaFoldDB" id="A0A4Y8X175"/>
<dbReference type="Gene3D" id="3.30.450.40">
    <property type="match status" value="2"/>
</dbReference>
<keyword evidence="5" id="KW-1185">Reference proteome</keyword>
<evidence type="ECO:0000256" key="3">
    <source>
        <dbReference type="ARBA" id="ARBA00023163"/>
    </source>
</evidence>
<dbReference type="RefSeq" id="WP_135030189.1">
    <property type="nucleotide sequence ID" value="NZ_BMLA01000009.1"/>
</dbReference>
<sequence length="219" mass="22668">MTTTPTASTRTVDRALDLLAAVTEQTRLSLTEAARATELPASTALRLLRSLEGAGLVSRDGDGLFHPGPRLIRLGARAFTREPLVDLSRAPMRDVVARTGESVYLSVAAGPSEAVYLAIEEGTHSVRHTNWAGRTVPLAGTAVGEALSGHVAAGASVLRTDTVEADVTALSSPVVVHGTPVGALSTLVPTYRCTDELAARCGEALVAATAEIAHRLGEG</sequence>
<keyword evidence="2" id="KW-0238">DNA-binding</keyword>
<protein>
    <submittedName>
        <fullName evidence="4">Urocanate hydratase</fullName>
        <ecNumber evidence="4">4.2.1.49</ecNumber>
    </submittedName>
</protein>
<reference evidence="4 5" key="1">
    <citation type="submission" date="2020-08" db="EMBL/GenBank/DDBJ databases">
        <title>Sequencing the genomes of 1000 actinobacteria strains.</title>
        <authorList>
            <person name="Klenk H.-P."/>
        </authorList>
    </citation>
    <scope>NUCLEOTIDE SEQUENCE [LARGE SCALE GENOMIC DNA]</scope>
    <source>
        <strain evidence="4 5">DSM 19079</strain>
    </source>
</reference>
<keyword evidence="1" id="KW-0805">Transcription regulation</keyword>
<dbReference type="PROSITE" id="PS51077">
    <property type="entry name" value="HTH_ICLR"/>
    <property type="match status" value="1"/>
</dbReference>
<dbReference type="GO" id="GO:0016153">
    <property type="term" value="F:urocanate hydratase activity"/>
    <property type="evidence" value="ECO:0007669"/>
    <property type="project" value="UniProtKB-EC"/>
</dbReference>
<dbReference type="InterPro" id="IPR050707">
    <property type="entry name" value="HTH_MetabolicPath_Reg"/>
</dbReference>
<dbReference type="Gene3D" id="1.10.10.10">
    <property type="entry name" value="Winged helix-like DNA-binding domain superfamily/Winged helix DNA-binding domain"/>
    <property type="match status" value="1"/>
</dbReference>
<evidence type="ECO:0000256" key="2">
    <source>
        <dbReference type="ARBA" id="ARBA00023125"/>
    </source>
</evidence>
<dbReference type="GO" id="GO:0003677">
    <property type="term" value="F:DNA binding"/>
    <property type="evidence" value="ECO:0007669"/>
    <property type="project" value="UniProtKB-KW"/>
</dbReference>
<dbReference type="PANTHER" id="PTHR30136:SF24">
    <property type="entry name" value="HTH-TYPE TRANSCRIPTIONAL REPRESSOR ALLR"/>
    <property type="match status" value="1"/>
</dbReference>
<dbReference type="Pfam" id="PF01614">
    <property type="entry name" value="IclR_C"/>
    <property type="match status" value="1"/>
</dbReference>
<evidence type="ECO:0000313" key="4">
    <source>
        <dbReference type="EMBL" id="MBB4883628.1"/>
    </source>
</evidence>
<name>A0A4Y8X175_9MICC</name>
<dbReference type="Pfam" id="PF09339">
    <property type="entry name" value="HTH_IclR"/>
    <property type="match status" value="1"/>
</dbReference>
<dbReference type="InterPro" id="IPR029016">
    <property type="entry name" value="GAF-like_dom_sf"/>
</dbReference>